<feature type="signal peptide" evidence="1">
    <location>
        <begin position="1"/>
        <end position="24"/>
    </location>
</feature>
<comment type="caution">
    <text evidence="2">The sequence shown here is derived from an EMBL/GenBank/DDBJ whole genome shotgun (WGS) entry which is preliminary data.</text>
</comment>
<evidence type="ECO:0000313" key="2">
    <source>
        <dbReference type="EMBL" id="KYO57838.1"/>
    </source>
</evidence>
<dbReference type="EMBL" id="LPZR01000002">
    <property type="protein sequence ID" value="KYO57838.1"/>
    <property type="molecule type" value="Genomic_DNA"/>
</dbReference>
<dbReference type="GeneID" id="97241561"/>
<accession>A0A162M242</accession>
<gene>
    <name evidence="2" type="ORF">AUP44_01925</name>
</gene>
<keyword evidence="1" id="KW-0732">Signal</keyword>
<proteinExistence type="predicted"/>
<dbReference type="PROSITE" id="PS51257">
    <property type="entry name" value="PROKAR_LIPOPROTEIN"/>
    <property type="match status" value="1"/>
</dbReference>
<protein>
    <recommendedName>
        <fullName evidence="4">Lipoprotein</fullName>
    </recommendedName>
</protein>
<feature type="chain" id="PRO_5007837196" description="Lipoprotein" evidence="1">
    <location>
        <begin position="25"/>
        <end position="215"/>
    </location>
</feature>
<evidence type="ECO:0008006" key="4">
    <source>
        <dbReference type="Google" id="ProtNLM"/>
    </source>
</evidence>
<organism evidence="2 3">
    <name type="scientific">Tistrella mobilis</name>
    <dbReference type="NCBI Taxonomy" id="171437"/>
    <lineage>
        <taxon>Bacteria</taxon>
        <taxon>Pseudomonadati</taxon>
        <taxon>Pseudomonadota</taxon>
        <taxon>Alphaproteobacteria</taxon>
        <taxon>Geminicoccales</taxon>
        <taxon>Geminicoccaceae</taxon>
        <taxon>Tistrella</taxon>
    </lineage>
</organism>
<dbReference type="AlphaFoldDB" id="A0A162M242"/>
<evidence type="ECO:0000313" key="3">
    <source>
        <dbReference type="Proteomes" id="UP000075787"/>
    </source>
</evidence>
<sequence>MSASRLRALSLVALLAAPALSACAGMALTRIEPPFVGSFYDRDAVDRAFRAQPMPVVVPRPLAGMDADTSGAVVVDALTRGYPRPSAGFTLADPAPGSVPAGYYLVIQTGGNVTPRTEACTAKALQMPDPAMAPAPAMAPTGPQQLGLAICYGDTTVSATQGSLSVPTADGTGYAPLVRALLLEVTPPRNPNMDNDCLGFCNDARAPIGPWWMAG</sequence>
<dbReference type="Proteomes" id="UP000075787">
    <property type="component" value="Unassembled WGS sequence"/>
</dbReference>
<dbReference type="RefSeq" id="WP_062761095.1">
    <property type="nucleotide sequence ID" value="NZ_CP121045.1"/>
</dbReference>
<name>A0A162M242_9PROT</name>
<reference evidence="2 3" key="1">
    <citation type="submission" date="2015-12" db="EMBL/GenBank/DDBJ databases">
        <title>Genome sequence of Tistrella mobilis MCCC 1A02139.</title>
        <authorList>
            <person name="Lu L."/>
            <person name="Lai Q."/>
            <person name="Shao Z."/>
            <person name="Qian P."/>
        </authorList>
    </citation>
    <scope>NUCLEOTIDE SEQUENCE [LARGE SCALE GENOMIC DNA]</scope>
    <source>
        <strain evidence="2 3">MCCC 1A02139</strain>
    </source>
</reference>
<evidence type="ECO:0000256" key="1">
    <source>
        <dbReference type="SAM" id="SignalP"/>
    </source>
</evidence>